<accession>A0AA42BQ23</accession>
<dbReference type="CDD" id="cd10918">
    <property type="entry name" value="CE4_NodB_like_5s_6s"/>
    <property type="match status" value="1"/>
</dbReference>
<dbReference type="PANTHER" id="PTHR34216:SF3">
    <property type="entry name" value="POLY-BETA-1,6-N-ACETYL-D-GLUCOSAMINE N-DEACETYLASE"/>
    <property type="match status" value="1"/>
</dbReference>
<keyword evidence="6" id="KW-1185">Reference proteome</keyword>
<dbReference type="Pfam" id="PF01522">
    <property type="entry name" value="Polysacc_deac_1"/>
    <property type="match status" value="1"/>
</dbReference>
<evidence type="ECO:0000313" key="5">
    <source>
        <dbReference type="EMBL" id="MCP8969850.1"/>
    </source>
</evidence>
<feature type="chain" id="PRO_5041469954" evidence="3">
    <location>
        <begin position="25"/>
        <end position="359"/>
    </location>
</feature>
<dbReference type="InterPro" id="IPR051398">
    <property type="entry name" value="Polysacch_Deacetylase"/>
</dbReference>
<dbReference type="PANTHER" id="PTHR34216">
    <property type="match status" value="1"/>
</dbReference>
<evidence type="ECO:0000256" key="3">
    <source>
        <dbReference type="SAM" id="SignalP"/>
    </source>
</evidence>
<gene>
    <name evidence="5" type="ORF">NK662_15090</name>
</gene>
<dbReference type="Gene3D" id="2.60.40.3760">
    <property type="match status" value="1"/>
</dbReference>
<dbReference type="InterPro" id="IPR002509">
    <property type="entry name" value="NODB_dom"/>
</dbReference>
<name>A0AA42BQ23_9BACI</name>
<evidence type="ECO:0000256" key="2">
    <source>
        <dbReference type="ARBA" id="ARBA00022729"/>
    </source>
</evidence>
<dbReference type="Proteomes" id="UP001156102">
    <property type="component" value="Unassembled WGS sequence"/>
</dbReference>
<evidence type="ECO:0000313" key="6">
    <source>
        <dbReference type="Proteomes" id="UP001156102"/>
    </source>
</evidence>
<dbReference type="PROSITE" id="PS51677">
    <property type="entry name" value="NODB"/>
    <property type="match status" value="1"/>
</dbReference>
<organism evidence="5 6">
    <name type="scientific">Ectobacillus ponti</name>
    <dbReference type="NCBI Taxonomy" id="2961894"/>
    <lineage>
        <taxon>Bacteria</taxon>
        <taxon>Bacillati</taxon>
        <taxon>Bacillota</taxon>
        <taxon>Bacilli</taxon>
        <taxon>Bacillales</taxon>
        <taxon>Bacillaceae</taxon>
        <taxon>Ectobacillus</taxon>
    </lineage>
</organism>
<dbReference type="EMBL" id="JANCLT010000008">
    <property type="protein sequence ID" value="MCP8969850.1"/>
    <property type="molecule type" value="Genomic_DNA"/>
</dbReference>
<reference evidence="5" key="1">
    <citation type="submission" date="2022-07" db="EMBL/GenBank/DDBJ databases">
        <authorList>
            <person name="Li W.-J."/>
            <person name="Deng Q.-Q."/>
        </authorList>
    </citation>
    <scope>NUCLEOTIDE SEQUENCE</scope>
    <source>
        <strain evidence="5">SYSU M60031</strain>
    </source>
</reference>
<evidence type="ECO:0000259" key="4">
    <source>
        <dbReference type="PROSITE" id="PS51677"/>
    </source>
</evidence>
<comment type="subcellular location">
    <subcellularLocation>
        <location evidence="1">Secreted</location>
    </subcellularLocation>
</comment>
<feature type="domain" description="NodB homology" evidence="4">
    <location>
        <begin position="191"/>
        <end position="359"/>
    </location>
</feature>
<dbReference type="AlphaFoldDB" id="A0AA42BQ23"/>
<dbReference type="SUPFAM" id="SSF88713">
    <property type="entry name" value="Glycoside hydrolase/deacetylase"/>
    <property type="match status" value="1"/>
</dbReference>
<proteinExistence type="predicted"/>
<protein>
    <submittedName>
        <fullName evidence="5">Polysaccharide deacetylase family protein</fullName>
    </submittedName>
</protein>
<sequence length="359" mass="39711">MKRYIALPVLSSLLLAGCLPEAKAKPSAAQQVAAPVQQAGPQAVLSAAPTAPEATRTTLTLSKAPDQTTSVQYHIWRTADGQASKQVIASQDAKAGFPVTLSLQQFGSKRGEYQIEVYKEGTAKPIAASSVVFQPHVPILMYHAVDEYKGKGLKGLFVPPASFEAQMQYLKDNGYTLLTFERWKDVAKVNKPIFVTFDDGMKNNMNAFRILQKLKDEKFQPTATEYAIVNVLGTSDEWLSKQDVKEMIDSGIFSVQSHTISHADLPQIKSYDVELGEAKKQLEAITGKPVISIAYPFGHYNEQVIAEASKYYQFAVTTKPGQFIQAGKPNEMLLMQRVRIQNDTTIEQFAHLVQEKLLP</sequence>
<dbReference type="Gene3D" id="3.20.20.370">
    <property type="entry name" value="Glycoside hydrolase/deacetylase"/>
    <property type="match status" value="1"/>
</dbReference>
<dbReference type="InterPro" id="IPR011330">
    <property type="entry name" value="Glyco_hydro/deAcase_b/a-brl"/>
</dbReference>
<feature type="signal peptide" evidence="3">
    <location>
        <begin position="1"/>
        <end position="24"/>
    </location>
</feature>
<dbReference type="PROSITE" id="PS51257">
    <property type="entry name" value="PROKAR_LIPOPROTEIN"/>
    <property type="match status" value="1"/>
</dbReference>
<comment type="caution">
    <text evidence="5">The sequence shown here is derived from an EMBL/GenBank/DDBJ whole genome shotgun (WGS) entry which is preliminary data.</text>
</comment>
<dbReference type="GO" id="GO:0005576">
    <property type="term" value="C:extracellular region"/>
    <property type="evidence" value="ECO:0007669"/>
    <property type="project" value="UniProtKB-SubCell"/>
</dbReference>
<dbReference type="GO" id="GO:0005975">
    <property type="term" value="P:carbohydrate metabolic process"/>
    <property type="evidence" value="ECO:0007669"/>
    <property type="project" value="InterPro"/>
</dbReference>
<dbReference type="GO" id="GO:0016810">
    <property type="term" value="F:hydrolase activity, acting on carbon-nitrogen (but not peptide) bonds"/>
    <property type="evidence" value="ECO:0007669"/>
    <property type="project" value="InterPro"/>
</dbReference>
<evidence type="ECO:0000256" key="1">
    <source>
        <dbReference type="ARBA" id="ARBA00004613"/>
    </source>
</evidence>
<keyword evidence="2 3" id="KW-0732">Signal</keyword>
<dbReference type="RefSeq" id="WP_254759771.1">
    <property type="nucleotide sequence ID" value="NZ_JANCLT010000008.1"/>
</dbReference>